<organism evidence="1 2">
    <name type="scientific">Prorocentrum cordatum</name>
    <dbReference type="NCBI Taxonomy" id="2364126"/>
    <lineage>
        <taxon>Eukaryota</taxon>
        <taxon>Sar</taxon>
        <taxon>Alveolata</taxon>
        <taxon>Dinophyceae</taxon>
        <taxon>Prorocentrales</taxon>
        <taxon>Prorocentraceae</taxon>
        <taxon>Prorocentrum</taxon>
    </lineage>
</organism>
<comment type="caution">
    <text evidence="1">The sequence shown here is derived from an EMBL/GenBank/DDBJ whole genome shotgun (WGS) entry which is preliminary data.</text>
</comment>
<accession>A0ABN9Q5D6</accession>
<name>A0ABN9Q5D6_9DINO</name>
<evidence type="ECO:0000313" key="1">
    <source>
        <dbReference type="EMBL" id="CAK0799722.1"/>
    </source>
</evidence>
<keyword evidence="2" id="KW-1185">Reference proteome</keyword>
<protein>
    <recommendedName>
        <fullName evidence="3">Phospholipase B-like</fullName>
    </recommendedName>
</protein>
<gene>
    <name evidence="1" type="ORF">PCOR1329_LOCUS8084</name>
</gene>
<dbReference type="EMBL" id="CAUYUJ010002218">
    <property type="protein sequence ID" value="CAK0799722.1"/>
    <property type="molecule type" value="Genomic_DNA"/>
</dbReference>
<proteinExistence type="predicted"/>
<feature type="non-terminal residue" evidence="1">
    <location>
        <position position="98"/>
    </location>
</feature>
<feature type="non-terminal residue" evidence="1">
    <location>
        <position position="1"/>
    </location>
</feature>
<evidence type="ECO:0008006" key="3">
    <source>
        <dbReference type="Google" id="ProtNLM"/>
    </source>
</evidence>
<dbReference type="Proteomes" id="UP001189429">
    <property type="component" value="Unassembled WGS sequence"/>
</dbReference>
<evidence type="ECO:0000313" key="2">
    <source>
        <dbReference type="Proteomes" id="UP001189429"/>
    </source>
</evidence>
<reference evidence="1" key="1">
    <citation type="submission" date="2023-10" db="EMBL/GenBank/DDBJ databases">
        <authorList>
            <person name="Chen Y."/>
            <person name="Shah S."/>
            <person name="Dougan E. K."/>
            <person name="Thang M."/>
            <person name="Chan C."/>
        </authorList>
    </citation>
    <scope>NUCLEOTIDE SEQUENCE [LARGE SCALE GENOMIC DNA]</scope>
</reference>
<sequence length="98" mass="10831">VPDEKIPHNQAVGRFYGVWSRKHPTIFLKGSTGYGKSPSTMYSDPVEGKRSLLAEYQAASFGGSGQWRVIPAAWTSFAQRHGITMTATELEELVTDSR</sequence>